<keyword evidence="3" id="KW-0862">Zinc</keyword>
<dbReference type="PANTHER" id="PTHR47782">
    <property type="entry name" value="ZN(II)2CYS6 TRANSCRIPTION FACTOR (EUROFUNG)-RELATED"/>
    <property type="match status" value="1"/>
</dbReference>
<evidence type="ECO:0000313" key="11">
    <source>
        <dbReference type="Proteomes" id="UP000613401"/>
    </source>
</evidence>
<name>A0A8H4CCA3_COLGL</name>
<dbReference type="PANTHER" id="PTHR47782:SF1">
    <property type="entry name" value="PYRIMIDINE PATHWAY REGULATORY PROTEIN 1"/>
    <property type="match status" value="1"/>
</dbReference>
<evidence type="ECO:0000256" key="6">
    <source>
        <dbReference type="ARBA" id="ARBA00023163"/>
    </source>
</evidence>
<evidence type="ECO:0000256" key="5">
    <source>
        <dbReference type="ARBA" id="ARBA00023125"/>
    </source>
</evidence>
<keyword evidence="9" id="KW-1133">Transmembrane helix</keyword>
<dbReference type="GeneID" id="69012712"/>
<keyword evidence="9" id="KW-0812">Transmembrane</keyword>
<dbReference type="Proteomes" id="UP000613401">
    <property type="component" value="Unassembled WGS sequence"/>
</dbReference>
<dbReference type="AlphaFoldDB" id="A0A8H4CCA3"/>
<evidence type="ECO:0000256" key="9">
    <source>
        <dbReference type="SAM" id="Phobius"/>
    </source>
</evidence>
<sequence length="530" mass="58872">MPNNQNTESLDTISEQSGLISVTNEADLRYLGPSSGLVFTKFVLAGLGKRILSVSDRTSATDFAHNSIIVPSDFSYPIGKTCLPMRGTKGGSCRPIWNTSIYSSRSSTSLPIVFMVLAIGAAHLSRRTKVALSAEGYCSSAMKLVDEILKTSSIASVQCILLLEMYLCNQQPVIRTESLVAPPPWTSIGNGTGAMSQCTGEYIFHLPLDVGDEQLKSDQLKPRQESESPTKVTSAIHLFRLAGFNSEIKCVLYCGDRQYPPYTQPMVVDAENWRVHTLSRLRQWKHNMPRHPEGSPGPRIQNLDKASLRECFQSALTCTELYHSLYVANSLQYGWLSIHYLFLCVMVVFYCVWKPGEIVKEQDFDSVVRALKVSSDILSAIGEYWPEAKRSRDILDRISTATTRRFTQHRNKRGSFQTPQESRTSVEAASNLSSEPVVDWSDMGLPWNGTSSVQFGDEEMIYTAFTIDYGANDESFMSADIMSYFMGSSADVTMGPTDLVHVIDEVQSCFVGGGVNFDHSGEDARQTYLE</sequence>
<dbReference type="GO" id="GO:0046872">
    <property type="term" value="F:metal ion binding"/>
    <property type="evidence" value="ECO:0007669"/>
    <property type="project" value="UniProtKB-KW"/>
</dbReference>
<keyword evidence="4" id="KW-0805">Transcription regulation</keyword>
<dbReference type="GO" id="GO:0045944">
    <property type="term" value="P:positive regulation of transcription by RNA polymerase II"/>
    <property type="evidence" value="ECO:0007669"/>
    <property type="project" value="TreeGrafter"/>
</dbReference>
<evidence type="ECO:0000256" key="3">
    <source>
        <dbReference type="ARBA" id="ARBA00022833"/>
    </source>
</evidence>
<evidence type="ECO:0000256" key="2">
    <source>
        <dbReference type="ARBA" id="ARBA00022723"/>
    </source>
</evidence>
<dbReference type="RefSeq" id="XP_045260564.1">
    <property type="nucleotide sequence ID" value="XM_045405583.1"/>
</dbReference>
<accession>A0A8H4CCA3</accession>
<reference evidence="10" key="2">
    <citation type="submission" date="2020-03" db="EMBL/GenBank/DDBJ databases">
        <authorList>
            <person name="Fu F.-F."/>
            <person name="Chen J."/>
        </authorList>
    </citation>
    <scope>NUCLEOTIDE SEQUENCE</scope>
    <source>
        <strain evidence="10">Lc1</strain>
    </source>
</reference>
<evidence type="ECO:0000256" key="4">
    <source>
        <dbReference type="ARBA" id="ARBA00023015"/>
    </source>
</evidence>
<keyword evidence="6" id="KW-0804">Transcription</keyword>
<keyword evidence="7" id="KW-0539">Nucleus</keyword>
<evidence type="ECO:0000256" key="8">
    <source>
        <dbReference type="SAM" id="MobiDB-lite"/>
    </source>
</evidence>
<proteinExistence type="predicted"/>
<dbReference type="GO" id="GO:0005634">
    <property type="term" value="C:nucleus"/>
    <property type="evidence" value="ECO:0007669"/>
    <property type="project" value="UniProtKB-SubCell"/>
</dbReference>
<protein>
    <submittedName>
        <fullName evidence="10">Uncharacterized protein</fullName>
    </submittedName>
</protein>
<keyword evidence="5" id="KW-0238">DNA-binding</keyword>
<evidence type="ECO:0000256" key="1">
    <source>
        <dbReference type="ARBA" id="ARBA00004123"/>
    </source>
</evidence>
<gene>
    <name evidence="10" type="ORF">GCG54_00005561</name>
</gene>
<feature type="transmembrane region" description="Helical" evidence="9">
    <location>
        <begin position="333"/>
        <end position="353"/>
    </location>
</feature>
<comment type="caution">
    <text evidence="10">The sequence shown here is derived from an EMBL/GenBank/DDBJ whole genome shotgun (WGS) entry which is preliminary data.</text>
</comment>
<evidence type="ECO:0000256" key="7">
    <source>
        <dbReference type="ARBA" id="ARBA00023242"/>
    </source>
</evidence>
<keyword evidence="9" id="KW-0472">Membrane</keyword>
<evidence type="ECO:0000313" key="10">
    <source>
        <dbReference type="EMBL" id="KAF3801405.1"/>
    </source>
</evidence>
<keyword evidence="11" id="KW-1185">Reference proteome</keyword>
<feature type="region of interest" description="Disordered" evidence="8">
    <location>
        <begin position="409"/>
        <end position="428"/>
    </location>
</feature>
<reference evidence="10" key="1">
    <citation type="journal article" date="2020" name="Phytopathology">
        <title>Genome sequence and comparative analysis of Colletotrichum gloeosporioides isolated from Liriodendron leaves.</title>
        <authorList>
            <person name="Fu F.F."/>
            <person name="Hao Z."/>
            <person name="Wang P."/>
            <person name="Lu Y."/>
            <person name="Xue L.J."/>
            <person name="Wei G."/>
            <person name="Tian Y."/>
            <person name="Baishi H."/>
            <person name="Xu H."/>
            <person name="Shi J."/>
            <person name="Cheng T."/>
            <person name="Wang G."/>
            <person name="Yi Y."/>
            <person name="Chen J."/>
        </authorList>
    </citation>
    <scope>NUCLEOTIDE SEQUENCE</scope>
    <source>
        <strain evidence="10">Lc1</strain>
    </source>
</reference>
<dbReference type="EMBL" id="WVTB01000067">
    <property type="protein sequence ID" value="KAF3801405.1"/>
    <property type="molecule type" value="Genomic_DNA"/>
</dbReference>
<comment type="subcellular location">
    <subcellularLocation>
        <location evidence="1">Nucleus</location>
    </subcellularLocation>
</comment>
<organism evidence="10 11">
    <name type="scientific">Colletotrichum gloeosporioides</name>
    <name type="common">Anthracnose fungus</name>
    <name type="synonym">Glomerella cingulata</name>
    <dbReference type="NCBI Taxonomy" id="474922"/>
    <lineage>
        <taxon>Eukaryota</taxon>
        <taxon>Fungi</taxon>
        <taxon>Dikarya</taxon>
        <taxon>Ascomycota</taxon>
        <taxon>Pezizomycotina</taxon>
        <taxon>Sordariomycetes</taxon>
        <taxon>Hypocreomycetidae</taxon>
        <taxon>Glomerellales</taxon>
        <taxon>Glomerellaceae</taxon>
        <taxon>Colletotrichum</taxon>
        <taxon>Colletotrichum gloeosporioides species complex</taxon>
    </lineage>
</organism>
<dbReference type="GO" id="GO:0043565">
    <property type="term" value="F:sequence-specific DNA binding"/>
    <property type="evidence" value="ECO:0007669"/>
    <property type="project" value="TreeGrafter"/>
</dbReference>
<keyword evidence="2" id="KW-0479">Metal-binding</keyword>
<dbReference type="InterPro" id="IPR052202">
    <property type="entry name" value="Yeast_MetPath_Reg"/>
</dbReference>
<feature type="compositionally biased region" description="Polar residues" evidence="8">
    <location>
        <begin position="414"/>
        <end position="428"/>
    </location>
</feature>
<dbReference type="GO" id="GO:0000981">
    <property type="term" value="F:DNA-binding transcription factor activity, RNA polymerase II-specific"/>
    <property type="evidence" value="ECO:0007669"/>
    <property type="project" value="TreeGrafter"/>
</dbReference>
<dbReference type="CDD" id="cd12148">
    <property type="entry name" value="fungal_TF_MHR"/>
    <property type="match status" value="1"/>
</dbReference>